<dbReference type="Proteomes" id="UP000652761">
    <property type="component" value="Unassembled WGS sequence"/>
</dbReference>
<proteinExistence type="predicted"/>
<evidence type="ECO:0000313" key="1">
    <source>
        <dbReference type="EMBL" id="MQM19711.1"/>
    </source>
</evidence>
<name>A0A843XKJ4_COLES</name>
<accession>A0A843XKJ4</accession>
<gene>
    <name evidence="1" type="ORF">Taro_052722</name>
</gene>
<evidence type="ECO:0000313" key="2">
    <source>
        <dbReference type="Proteomes" id="UP000652761"/>
    </source>
</evidence>
<protein>
    <submittedName>
        <fullName evidence="1">Uncharacterized protein</fullName>
    </submittedName>
</protein>
<reference evidence="1" key="1">
    <citation type="submission" date="2017-07" db="EMBL/GenBank/DDBJ databases">
        <title>Taro Niue Genome Assembly and Annotation.</title>
        <authorList>
            <person name="Atibalentja N."/>
            <person name="Keating K."/>
            <person name="Fields C.J."/>
        </authorList>
    </citation>
    <scope>NUCLEOTIDE SEQUENCE</scope>
    <source>
        <strain evidence="1">Niue_2</strain>
        <tissue evidence="1">Leaf</tissue>
    </source>
</reference>
<sequence>MHEDTQALGFLLTPLTGKGMSSHNQLLRSEHCLSIDQGRLSTSEDHLSTDGSYLSTATGGFALSGFWKQGTYRQLGSVCR</sequence>
<dbReference type="AlphaFoldDB" id="A0A843XKJ4"/>
<comment type="caution">
    <text evidence="1">The sequence shown here is derived from an EMBL/GenBank/DDBJ whole genome shotgun (WGS) entry which is preliminary data.</text>
</comment>
<dbReference type="EMBL" id="NMUH01009138">
    <property type="protein sequence ID" value="MQM19711.1"/>
    <property type="molecule type" value="Genomic_DNA"/>
</dbReference>
<organism evidence="1 2">
    <name type="scientific">Colocasia esculenta</name>
    <name type="common">Wild taro</name>
    <name type="synonym">Arum esculentum</name>
    <dbReference type="NCBI Taxonomy" id="4460"/>
    <lineage>
        <taxon>Eukaryota</taxon>
        <taxon>Viridiplantae</taxon>
        <taxon>Streptophyta</taxon>
        <taxon>Embryophyta</taxon>
        <taxon>Tracheophyta</taxon>
        <taxon>Spermatophyta</taxon>
        <taxon>Magnoliopsida</taxon>
        <taxon>Liliopsida</taxon>
        <taxon>Araceae</taxon>
        <taxon>Aroideae</taxon>
        <taxon>Colocasieae</taxon>
        <taxon>Colocasia</taxon>
    </lineage>
</organism>
<keyword evidence="2" id="KW-1185">Reference proteome</keyword>